<organism evidence="1 2">
    <name type="scientific">Rhodoferax lacus</name>
    <dbReference type="NCBI Taxonomy" id="2184758"/>
    <lineage>
        <taxon>Bacteria</taxon>
        <taxon>Pseudomonadati</taxon>
        <taxon>Pseudomonadota</taxon>
        <taxon>Betaproteobacteria</taxon>
        <taxon>Burkholderiales</taxon>
        <taxon>Comamonadaceae</taxon>
        <taxon>Rhodoferax</taxon>
    </lineage>
</organism>
<dbReference type="AlphaFoldDB" id="A0A3E1R7Y4"/>
<evidence type="ECO:0000313" key="2">
    <source>
        <dbReference type="Proteomes" id="UP000260665"/>
    </source>
</evidence>
<keyword evidence="2" id="KW-1185">Reference proteome</keyword>
<protein>
    <submittedName>
        <fullName evidence="1">Uncharacterized protein</fullName>
    </submittedName>
</protein>
<accession>A0A3E1R7Y4</accession>
<comment type="caution">
    <text evidence="1">The sequence shown here is derived from an EMBL/GenBank/DDBJ whole genome shotgun (WGS) entry which is preliminary data.</text>
</comment>
<gene>
    <name evidence="1" type="ORF">DIC66_17785</name>
</gene>
<evidence type="ECO:0000313" key="1">
    <source>
        <dbReference type="EMBL" id="RFO95485.1"/>
    </source>
</evidence>
<dbReference type="Proteomes" id="UP000260665">
    <property type="component" value="Unassembled WGS sequence"/>
</dbReference>
<dbReference type="EMBL" id="QFZK01000015">
    <property type="protein sequence ID" value="RFO95485.1"/>
    <property type="molecule type" value="Genomic_DNA"/>
</dbReference>
<reference evidence="1 2" key="1">
    <citation type="submission" date="2018-05" db="EMBL/GenBank/DDBJ databases">
        <title>Rhodoferax soyangensis sp.nov., isolated from an oligotrophic freshwater lake.</title>
        <authorList>
            <person name="Park M."/>
        </authorList>
    </citation>
    <scope>NUCLEOTIDE SEQUENCE [LARGE SCALE GENOMIC DNA]</scope>
    <source>
        <strain evidence="1 2">IMCC26218</strain>
    </source>
</reference>
<proteinExistence type="predicted"/>
<sequence>MAFFLALSSPSDAFTMILKIFPLQILHRGSARHAVISATVEGTNVGRMPIFWANALLVSLETVSSDICFSGITNARFATGLEAVVMLDLHHVWRRRKLEVSKQRGCINRIVTPDDCDQGVPSNC</sequence>
<name>A0A3E1R7Y4_9BURK</name>